<reference evidence="1 2" key="1">
    <citation type="submission" date="2019-06" db="EMBL/GenBank/DDBJ databases">
        <title>YIM 131921 draft genome.</title>
        <authorList>
            <person name="Jiang L."/>
        </authorList>
    </citation>
    <scope>NUCLEOTIDE SEQUENCE [LARGE SCALE GENOMIC DNA]</scope>
    <source>
        <strain evidence="1 2">YIM 131921</strain>
    </source>
</reference>
<dbReference type="AlphaFoldDB" id="A0A5C4MZF1"/>
<evidence type="ECO:0000313" key="2">
    <source>
        <dbReference type="Proteomes" id="UP000305887"/>
    </source>
</evidence>
<proteinExistence type="predicted"/>
<dbReference type="RefSeq" id="WP_139076728.1">
    <property type="nucleotide sequence ID" value="NZ_VDFU01000010.1"/>
</dbReference>
<name>A0A5C4MZF1_9RHOB</name>
<gene>
    <name evidence="1" type="ORF">FHG66_10590</name>
</gene>
<dbReference type="OrthoDB" id="8451891at2"/>
<dbReference type="EMBL" id="VDFU01000010">
    <property type="protein sequence ID" value="TNC49559.1"/>
    <property type="molecule type" value="Genomic_DNA"/>
</dbReference>
<dbReference type="Proteomes" id="UP000305887">
    <property type="component" value="Unassembled WGS sequence"/>
</dbReference>
<comment type="caution">
    <text evidence="1">The sequence shown here is derived from an EMBL/GenBank/DDBJ whole genome shotgun (WGS) entry which is preliminary data.</text>
</comment>
<accession>A0A5C4MZF1</accession>
<evidence type="ECO:0000313" key="1">
    <source>
        <dbReference type="EMBL" id="TNC49559.1"/>
    </source>
</evidence>
<organism evidence="1 2">
    <name type="scientific">Rubellimicrobium rubrum</name>
    <dbReference type="NCBI Taxonomy" id="2585369"/>
    <lineage>
        <taxon>Bacteria</taxon>
        <taxon>Pseudomonadati</taxon>
        <taxon>Pseudomonadota</taxon>
        <taxon>Alphaproteobacteria</taxon>
        <taxon>Rhodobacterales</taxon>
        <taxon>Roseobacteraceae</taxon>
        <taxon>Rubellimicrobium</taxon>
    </lineage>
</organism>
<protein>
    <submittedName>
        <fullName evidence="1">Uncharacterized protein</fullName>
    </submittedName>
</protein>
<sequence length="178" mass="19987">MHPPSLVHKDTTYSLAHLAPRVGGFQWLGQDGQVRQHSVRVRYGDHCYSREIKPPEVLGPDDVVVAQGPLRVFCPERHRYTHDLVQIVDGLLVKPTTSVALTAAEHNCHVYRLYKSLGGQDRYCVFFTLRRLPDLPAGGPTLDLFVQSAYVRNNQVKVVKNDPFGRMAEKVLAGKGLF</sequence>
<keyword evidence="2" id="KW-1185">Reference proteome</keyword>